<dbReference type="CDD" id="cd18997">
    <property type="entry name" value="LGIC_ECD_nAChR"/>
    <property type="match status" value="1"/>
</dbReference>
<gene>
    <name evidence="8" type="ORF">QR680_016166</name>
</gene>
<keyword evidence="2 5" id="KW-0812">Transmembrane</keyword>
<dbReference type="Proteomes" id="UP001175271">
    <property type="component" value="Unassembled WGS sequence"/>
</dbReference>
<dbReference type="PRINTS" id="PR00252">
    <property type="entry name" value="NRIONCHANNEL"/>
</dbReference>
<dbReference type="CDD" id="cd19051">
    <property type="entry name" value="LGIC_TM_cation"/>
    <property type="match status" value="1"/>
</dbReference>
<dbReference type="Pfam" id="PF02932">
    <property type="entry name" value="Neur_chan_memb"/>
    <property type="match status" value="1"/>
</dbReference>
<dbReference type="InterPro" id="IPR036719">
    <property type="entry name" value="Neuro-gated_channel_TM_sf"/>
</dbReference>
<dbReference type="SUPFAM" id="SSF63712">
    <property type="entry name" value="Nicotinic receptor ligand binding domain-like"/>
    <property type="match status" value="1"/>
</dbReference>
<evidence type="ECO:0000259" key="6">
    <source>
        <dbReference type="Pfam" id="PF02931"/>
    </source>
</evidence>
<dbReference type="FunFam" id="2.70.170.10:FF:000028">
    <property type="entry name" value="AcetylCholine Receptor"/>
    <property type="match status" value="1"/>
</dbReference>
<dbReference type="PANTHER" id="PTHR18945">
    <property type="entry name" value="NEUROTRANSMITTER GATED ION CHANNEL"/>
    <property type="match status" value="1"/>
</dbReference>
<feature type="domain" description="Neurotransmitter-gated ion-channel transmembrane" evidence="7">
    <location>
        <begin position="289"/>
        <end position="563"/>
    </location>
</feature>
<feature type="transmembrane region" description="Helical" evidence="5">
    <location>
        <begin position="347"/>
        <end position="372"/>
    </location>
</feature>
<keyword evidence="5" id="KW-0813">Transport</keyword>
<evidence type="ECO:0000256" key="5">
    <source>
        <dbReference type="RuleBase" id="RU000687"/>
    </source>
</evidence>
<keyword evidence="5" id="KW-0732">Signal</keyword>
<evidence type="ECO:0000256" key="2">
    <source>
        <dbReference type="ARBA" id="ARBA00022692"/>
    </source>
</evidence>
<dbReference type="PROSITE" id="PS00236">
    <property type="entry name" value="NEUROTR_ION_CHANNEL"/>
    <property type="match status" value="1"/>
</dbReference>
<organism evidence="8 9">
    <name type="scientific">Steinernema hermaphroditum</name>
    <dbReference type="NCBI Taxonomy" id="289476"/>
    <lineage>
        <taxon>Eukaryota</taxon>
        <taxon>Metazoa</taxon>
        <taxon>Ecdysozoa</taxon>
        <taxon>Nematoda</taxon>
        <taxon>Chromadorea</taxon>
        <taxon>Rhabditida</taxon>
        <taxon>Tylenchina</taxon>
        <taxon>Panagrolaimomorpha</taxon>
        <taxon>Strongyloidoidea</taxon>
        <taxon>Steinernematidae</taxon>
        <taxon>Steinernema</taxon>
    </lineage>
</organism>
<keyword evidence="5" id="KW-0407">Ion channel</keyword>
<dbReference type="InterPro" id="IPR006201">
    <property type="entry name" value="Neur_channel"/>
</dbReference>
<dbReference type="InterPro" id="IPR006202">
    <property type="entry name" value="Neur_chan_lig-bd"/>
</dbReference>
<evidence type="ECO:0008006" key="10">
    <source>
        <dbReference type="Google" id="ProtNLM"/>
    </source>
</evidence>
<dbReference type="InterPro" id="IPR018000">
    <property type="entry name" value="Neurotransmitter_ion_chnl_CS"/>
</dbReference>
<evidence type="ECO:0000313" key="9">
    <source>
        <dbReference type="Proteomes" id="UP001175271"/>
    </source>
</evidence>
<keyword evidence="9" id="KW-1185">Reference proteome</keyword>
<dbReference type="InterPro" id="IPR006029">
    <property type="entry name" value="Neurotrans-gated_channel_TM"/>
</dbReference>
<feature type="signal peptide" evidence="5">
    <location>
        <begin position="1"/>
        <end position="23"/>
    </location>
</feature>
<evidence type="ECO:0000256" key="4">
    <source>
        <dbReference type="ARBA" id="ARBA00023136"/>
    </source>
</evidence>
<dbReference type="AlphaFoldDB" id="A0AA39LLV7"/>
<keyword evidence="5" id="KW-0406">Ion transport</keyword>
<dbReference type="Pfam" id="PF02931">
    <property type="entry name" value="Neur_chan_LBD"/>
    <property type="match status" value="1"/>
</dbReference>
<dbReference type="Gene3D" id="1.20.58.390">
    <property type="entry name" value="Neurotransmitter-gated ion-channel transmembrane domain"/>
    <property type="match status" value="1"/>
</dbReference>
<evidence type="ECO:0000313" key="8">
    <source>
        <dbReference type="EMBL" id="KAK0402137.1"/>
    </source>
</evidence>
<feature type="transmembrane region" description="Helical" evidence="5">
    <location>
        <begin position="547"/>
        <end position="571"/>
    </location>
</feature>
<dbReference type="GO" id="GO:0016020">
    <property type="term" value="C:membrane"/>
    <property type="evidence" value="ECO:0007669"/>
    <property type="project" value="UniProtKB-SubCell"/>
</dbReference>
<name>A0AA39LLV7_9BILA</name>
<reference evidence="8" key="1">
    <citation type="submission" date="2023-06" db="EMBL/GenBank/DDBJ databases">
        <title>Genomic analysis of the entomopathogenic nematode Steinernema hermaphroditum.</title>
        <authorList>
            <person name="Schwarz E.M."/>
            <person name="Heppert J.K."/>
            <person name="Baniya A."/>
            <person name="Schwartz H.T."/>
            <person name="Tan C.-H."/>
            <person name="Antoshechkin I."/>
            <person name="Sternberg P.W."/>
            <person name="Goodrich-Blair H."/>
            <person name="Dillman A.R."/>
        </authorList>
    </citation>
    <scope>NUCLEOTIDE SEQUENCE</scope>
    <source>
        <strain evidence="8">PS9179</strain>
        <tissue evidence="8">Whole animal</tissue>
    </source>
</reference>
<evidence type="ECO:0000256" key="3">
    <source>
        <dbReference type="ARBA" id="ARBA00022989"/>
    </source>
</evidence>
<dbReference type="GO" id="GO:0004888">
    <property type="term" value="F:transmembrane signaling receptor activity"/>
    <property type="evidence" value="ECO:0007669"/>
    <property type="project" value="InterPro"/>
</dbReference>
<accession>A0AA39LLV7</accession>
<feature type="chain" id="PRO_5041490531" description="Neurotransmitter-gated ion-channel ligand-binding domain-containing protein" evidence="5">
    <location>
        <begin position="24"/>
        <end position="582"/>
    </location>
</feature>
<protein>
    <recommendedName>
        <fullName evidence="10">Neurotransmitter-gated ion-channel ligand-binding domain-containing protein</fullName>
    </recommendedName>
</protein>
<keyword evidence="3 5" id="KW-1133">Transmembrane helix</keyword>
<dbReference type="GO" id="GO:0005230">
    <property type="term" value="F:extracellular ligand-gated monoatomic ion channel activity"/>
    <property type="evidence" value="ECO:0007669"/>
    <property type="project" value="InterPro"/>
</dbReference>
<evidence type="ECO:0000256" key="1">
    <source>
        <dbReference type="ARBA" id="ARBA00004141"/>
    </source>
</evidence>
<keyword evidence="4 5" id="KW-0472">Membrane</keyword>
<comment type="similarity">
    <text evidence="5">Belongs to the ligand-gated ion channel (TC 1.A.9) family.</text>
</comment>
<dbReference type="InterPro" id="IPR036734">
    <property type="entry name" value="Neur_chan_lig-bd_sf"/>
</dbReference>
<feature type="domain" description="Neurotransmitter-gated ion-channel ligand-binding" evidence="6">
    <location>
        <begin position="66"/>
        <end position="281"/>
    </location>
</feature>
<comment type="caution">
    <text evidence="8">The sequence shown here is derived from an EMBL/GenBank/DDBJ whole genome shotgun (WGS) entry which is preliminary data.</text>
</comment>
<dbReference type="FunFam" id="1.20.58.390:FF:000049">
    <property type="entry name" value="AcetylCholine Receptor"/>
    <property type="match status" value="1"/>
</dbReference>
<proteinExistence type="inferred from homology"/>
<dbReference type="Gene3D" id="2.70.170.10">
    <property type="entry name" value="Neurotransmitter-gated ion-channel ligand-binding domain"/>
    <property type="match status" value="1"/>
</dbReference>
<comment type="subcellular location">
    <subcellularLocation>
        <location evidence="1">Membrane</location>
        <topology evidence="1">Multi-pass membrane protein</topology>
    </subcellularLocation>
</comment>
<feature type="transmembrane region" description="Helical" evidence="5">
    <location>
        <begin position="317"/>
        <end position="335"/>
    </location>
</feature>
<dbReference type="InterPro" id="IPR038050">
    <property type="entry name" value="Neuro_actylchol_rec"/>
</dbReference>
<dbReference type="EMBL" id="JAUCMV010000004">
    <property type="protein sequence ID" value="KAK0402137.1"/>
    <property type="molecule type" value="Genomic_DNA"/>
</dbReference>
<sequence length="582" mass="67147">MSPFVYAMAFGRILLLLSVFVVSQSSARNSTEISSEDLDDLLEAVEAMEKEETPPTRYFEMPVHYQLEKFLMNNYNRRLLPRRYLNESVKVKFSMELYQIIEVNEPEQYMKINAWIVERWYDDMLYWNPKQYGGMTEIILPREMIWLPDTTLYNSLVMNAEDTARLQNVKLTTDPSKRSTLIEFLYPTLYQFPCNLDLRYFPFDIQMCKMTFGSWTHDKLSIDYFVYNDTGKEAAIGMDQCIENEGWKILGTIAGRREEKYECCVNKYTLLNFALLIRRKPLFYLVNLVSPTCVISLISIVGFFSSSTINEYRDEKISLGITTLLSMSIMIFMVSDKMPSTSTFIPLIGWFYTSMMMLISAGTLCASIVIYIQKKGILGKRPSSRVMLWAQWLGKLCLLEMPLLMKEAYIEKAKQEKERLKQQSHLRRPRGMSIWQRMGKTSLAKKPSIATSPKKVVVEYANGHHTQTACMDTSKSFDEENGSCDNSLSEAAPIKASMDFTRNSTSPLIDMETSLYSIASEAKSAPGQKRTLAEIEYDWLAAVVERCFLISFLLFFVLFSVGINCIGLYYWHYATLDDFKGP</sequence>
<feature type="transmembrane region" description="Helical" evidence="5">
    <location>
        <begin position="282"/>
        <end position="305"/>
    </location>
</feature>
<dbReference type="SUPFAM" id="SSF90112">
    <property type="entry name" value="Neurotransmitter-gated ion-channel transmembrane pore"/>
    <property type="match status" value="1"/>
</dbReference>
<evidence type="ECO:0000259" key="7">
    <source>
        <dbReference type="Pfam" id="PF02932"/>
    </source>
</evidence>